<keyword evidence="2" id="KW-1185">Reference proteome</keyword>
<organism evidence="1 2">
    <name type="scientific">Laccaria amethystina LaAM-08-1</name>
    <dbReference type="NCBI Taxonomy" id="1095629"/>
    <lineage>
        <taxon>Eukaryota</taxon>
        <taxon>Fungi</taxon>
        <taxon>Dikarya</taxon>
        <taxon>Basidiomycota</taxon>
        <taxon>Agaricomycotina</taxon>
        <taxon>Agaricomycetes</taxon>
        <taxon>Agaricomycetidae</taxon>
        <taxon>Agaricales</taxon>
        <taxon>Agaricineae</taxon>
        <taxon>Hydnangiaceae</taxon>
        <taxon>Laccaria</taxon>
    </lineage>
</organism>
<name>A0A0C9XEM4_9AGAR</name>
<dbReference type="HOGENOM" id="CLU_098000_0_0_1"/>
<dbReference type="STRING" id="1095629.A0A0C9XEM4"/>
<protein>
    <submittedName>
        <fullName evidence="1">Uncharacterized protein</fullName>
    </submittedName>
</protein>
<dbReference type="EMBL" id="KN838786">
    <property type="protein sequence ID" value="KIJ94597.1"/>
    <property type="molecule type" value="Genomic_DNA"/>
</dbReference>
<evidence type="ECO:0000313" key="1">
    <source>
        <dbReference type="EMBL" id="KIJ94597.1"/>
    </source>
</evidence>
<dbReference type="AlphaFoldDB" id="A0A0C9XEM4"/>
<reference evidence="1 2" key="1">
    <citation type="submission" date="2014-04" db="EMBL/GenBank/DDBJ databases">
        <authorList>
            <consortium name="DOE Joint Genome Institute"/>
            <person name="Kuo A."/>
            <person name="Kohler A."/>
            <person name="Nagy L.G."/>
            <person name="Floudas D."/>
            <person name="Copeland A."/>
            <person name="Barry K.W."/>
            <person name="Cichocki N."/>
            <person name="Veneault-Fourrey C."/>
            <person name="LaButti K."/>
            <person name="Lindquist E.A."/>
            <person name="Lipzen A."/>
            <person name="Lundell T."/>
            <person name="Morin E."/>
            <person name="Murat C."/>
            <person name="Sun H."/>
            <person name="Tunlid A."/>
            <person name="Henrissat B."/>
            <person name="Grigoriev I.V."/>
            <person name="Hibbett D.S."/>
            <person name="Martin F."/>
            <person name="Nordberg H.P."/>
            <person name="Cantor M.N."/>
            <person name="Hua S.X."/>
        </authorList>
    </citation>
    <scope>NUCLEOTIDE SEQUENCE [LARGE SCALE GENOMIC DNA]</scope>
    <source>
        <strain evidence="1 2">LaAM-08-1</strain>
    </source>
</reference>
<sequence>MSHVNNPYAQAGWYNPENPHSINSKPWTHNSSHPPTYGILPSVEVAPVTKMIFEFSHTHSDILNCSIIGPGCQTYLSAMSVQYATIIIKRNGDPVARIEWSAHPWVEIPNVVDRQPVSQWLPLSADMSYRTMRVNGRNYYWVPQDGAILLKTTWPNQPNEQLGRITRNPDKVVLELTAQAINSGLFETAAVATLLFQSGRNLA</sequence>
<proteinExistence type="predicted"/>
<evidence type="ECO:0000313" key="2">
    <source>
        <dbReference type="Proteomes" id="UP000054477"/>
    </source>
</evidence>
<dbReference type="Proteomes" id="UP000054477">
    <property type="component" value="Unassembled WGS sequence"/>
</dbReference>
<dbReference type="OrthoDB" id="3191568at2759"/>
<reference evidence="2" key="2">
    <citation type="submission" date="2015-01" db="EMBL/GenBank/DDBJ databases">
        <title>Evolutionary Origins and Diversification of the Mycorrhizal Mutualists.</title>
        <authorList>
            <consortium name="DOE Joint Genome Institute"/>
            <consortium name="Mycorrhizal Genomics Consortium"/>
            <person name="Kohler A."/>
            <person name="Kuo A."/>
            <person name="Nagy L.G."/>
            <person name="Floudas D."/>
            <person name="Copeland A."/>
            <person name="Barry K.W."/>
            <person name="Cichocki N."/>
            <person name="Veneault-Fourrey C."/>
            <person name="LaButti K."/>
            <person name="Lindquist E.A."/>
            <person name="Lipzen A."/>
            <person name="Lundell T."/>
            <person name="Morin E."/>
            <person name="Murat C."/>
            <person name="Riley R."/>
            <person name="Ohm R."/>
            <person name="Sun H."/>
            <person name="Tunlid A."/>
            <person name="Henrissat B."/>
            <person name="Grigoriev I.V."/>
            <person name="Hibbett D.S."/>
            <person name="Martin F."/>
        </authorList>
    </citation>
    <scope>NUCLEOTIDE SEQUENCE [LARGE SCALE GENOMIC DNA]</scope>
    <source>
        <strain evidence="2">LaAM-08-1</strain>
    </source>
</reference>
<gene>
    <name evidence="1" type="ORF">K443DRAFT_11985</name>
</gene>
<accession>A0A0C9XEM4</accession>